<dbReference type="AlphaFoldDB" id="A0A0C3CYT7"/>
<organism evidence="1 2">
    <name type="scientific">Scleroderma citrinum Foug A</name>
    <dbReference type="NCBI Taxonomy" id="1036808"/>
    <lineage>
        <taxon>Eukaryota</taxon>
        <taxon>Fungi</taxon>
        <taxon>Dikarya</taxon>
        <taxon>Basidiomycota</taxon>
        <taxon>Agaricomycotina</taxon>
        <taxon>Agaricomycetes</taxon>
        <taxon>Agaricomycetidae</taxon>
        <taxon>Boletales</taxon>
        <taxon>Sclerodermatineae</taxon>
        <taxon>Sclerodermataceae</taxon>
        <taxon>Scleroderma</taxon>
    </lineage>
</organism>
<evidence type="ECO:0000313" key="1">
    <source>
        <dbReference type="EMBL" id="KIM53715.1"/>
    </source>
</evidence>
<reference evidence="1 2" key="1">
    <citation type="submission" date="2014-04" db="EMBL/GenBank/DDBJ databases">
        <authorList>
            <consortium name="DOE Joint Genome Institute"/>
            <person name="Kuo A."/>
            <person name="Kohler A."/>
            <person name="Nagy L.G."/>
            <person name="Floudas D."/>
            <person name="Copeland A."/>
            <person name="Barry K.W."/>
            <person name="Cichocki N."/>
            <person name="Veneault-Fourrey C."/>
            <person name="LaButti K."/>
            <person name="Lindquist E.A."/>
            <person name="Lipzen A."/>
            <person name="Lundell T."/>
            <person name="Morin E."/>
            <person name="Murat C."/>
            <person name="Sun H."/>
            <person name="Tunlid A."/>
            <person name="Henrissat B."/>
            <person name="Grigoriev I.V."/>
            <person name="Hibbett D.S."/>
            <person name="Martin F."/>
            <person name="Nordberg H.P."/>
            <person name="Cantor M.N."/>
            <person name="Hua S.X."/>
        </authorList>
    </citation>
    <scope>NUCLEOTIDE SEQUENCE [LARGE SCALE GENOMIC DNA]</scope>
    <source>
        <strain evidence="1 2">Foug A</strain>
    </source>
</reference>
<protein>
    <submittedName>
        <fullName evidence="1">Uncharacterized protein</fullName>
    </submittedName>
</protein>
<dbReference type="STRING" id="1036808.A0A0C3CYT7"/>
<dbReference type="EMBL" id="KN822173">
    <property type="protein sequence ID" value="KIM53715.1"/>
    <property type="molecule type" value="Genomic_DNA"/>
</dbReference>
<accession>A0A0C3CYT7</accession>
<gene>
    <name evidence="1" type="ORF">SCLCIDRAFT_1222581</name>
</gene>
<name>A0A0C3CYT7_9AGAM</name>
<reference evidence="2" key="2">
    <citation type="submission" date="2015-01" db="EMBL/GenBank/DDBJ databases">
        <title>Evolutionary Origins and Diversification of the Mycorrhizal Mutualists.</title>
        <authorList>
            <consortium name="DOE Joint Genome Institute"/>
            <consortium name="Mycorrhizal Genomics Consortium"/>
            <person name="Kohler A."/>
            <person name="Kuo A."/>
            <person name="Nagy L.G."/>
            <person name="Floudas D."/>
            <person name="Copeland A."/>
            <person name="Barry K.W."/>
            <person name="Cichocki N."/>
            <person name="Veneault-Fourrey C."/>
            <person name="LaButti K."/>
            <person name="Lindquist E.A."/>
            <person name="Lipzen A."/>
            <person name="Lundell T."/>
            <person name="Morin E."/>
            <person name="Murat C."/>
            <person name="Riley R."/>
            <person name="Ohm R."/>
            <person name="Sun H."/>
            <person name="Tunlid A."/>
            <person name="Henrissat B."/>
            <person name="Grigoriev I.V."/>
            <person name="Hibbett D.S."/>
            <person name="Martin F."/>
        </authorList>
    </citation>
    <scope>NUCLEOTIDE SEQUENCE [LARGE SCALE GENOMIC DNA]</scope>
    <source>
        <strain evidence="2">Foug A</strain>
    </source>
</reference>
<evidence type="ECO:0000313" key="2">
    <source>
        <dbReference type="Proteomes" id="UP000053989"/>
    </source>
</evidence>
<dbReference type="Proteomes" id="UP000053989">
    <property type="component" value="Unassembled WGS sequence"/>
</dbReference>
<keyword evidence="2" id="KW-1185">Reference proteome</keyword>
<sequence>MSPEVQQAIVRMSGRLSDEEILMYLDILTCSVRCIMSHFRKYGTIPDAQEPAQEECQNNQQQLQGVDVEFLLNTIKKTPDLYLDELQAMVLMECGKDVS</sequence>
<dbReference type="OrthoDB" id="3203937at2759"/>
<proteinExistence type="predicted"/>
<dbReference type="InParanoid" id="A0A0C3CYT7"/>
<dbReference type="HOGENOM" id="CLU_056788_9_2_1"/>